<accession>A0A7G1HUL2</accession>
<evidence type="ECO:0000256" key="5">
    <source>
        <dbReference type="ARBA" id="ARBA00022801"/>
    </source>
</evidence>
<comment type="cofactor">
    <cofactor evidence="7">
        <name>Zn(2+)</name>
        <dbReference type="ChEBI" id="CHEBI:29105"/>
    </cofactor>
    <text evidence="7">Binds 1 zinc ion.</text>
</comment>
<dbReference type="HAMAP" id="MF_00009">
    <property type="entry name" value="Endoribonucl_YbeY"/>
    <property type="match status" value="1"/>
</dbReference>
<dbReference type="SUPFAM" id="SSF55486">
    <property type="entry name" value="Metalloproteases ('zincins'), catalytic domain"/>
    <property type="match status" value="1"/>
</dbReference>
<comment type="subcellular location">
    <subcellularLocation>
        <location evidence="7">Cytoplasm</location>
    </subcellularLocation>
</comment>
<dbReference type="Pfam" id="PF02130">
    <property type="entry name" value="YbeY"/>
    <property type="match status" value="1"/>
</dbReference>
<evidence type="ECO:0000256" key="1">
    <source>
        <dbReference type="ARBA" id="ARBA00010875"/>
    </source>
</evidence>
<dbReference type="InterPro" id="IPR020549">
    <property type="entry name" value="YbeY_CS"/>
</dbReference>
<evidence type="ECO:0000313" key="8">
    <source>
        <dbReference type="EMBL" id="BCI59070.1"/>
    </source>
</evidence>
<dbReference type="NCBIfam" id="TIGR00043">
    <property type="entry name" value="rRNA maturation RNase YbeY"/>
    <property type="match status" value="1"/>
</dbReference>
<comment type="similarity">
    <text evidence="1 7">Belongs to the endoribonuclease YbeY family.</text>
</comment>
<evidence type="ECO:0000256" key="6">
    <source>
        <dbReference type="ARBA" id="ARBA00022833"/>
    </source>
</evidence>
<dbReference type="EC" id="3.1.-.-" evidence="7"/>
<feature type="binding site" evidence="7">
    <location>
        <position position="107"/>
    </location>
    <ligand>
        <name>Zn(2+)</name>
        <dbReference type="ChEBI" id="CHEBI:29105"/>
        <note>catalytic</note>
    </ligand>
</feature>
<keyword evidence="7" id="KW-0963">Cytoplasm</keyword>
<dbReference type="GO" id="GO:0004222">
    <property type="term" value="F:metalloendopeptidase activity"/>
    <property type="evidence" value="ECO:0007669"/>
    <property type="project" value="InterPro"/>
</dbReference>
<reference evidence="8" key="1">
    <citation type="submission" date="2020-07" db="EMBL/GenBank/DDBJ databases">
        <title>Genome sequencing reveals virulence potentials of Helicobacter pylori strain KE21 isolated from a Kenyan patient with gastric signet ring cell carcinoma.</title>
        <authorList>
            <person name="Mwangi C.N."/>
            <person name="Njoroge S."/>
            <person name="Kabamba T.E."/>
            <person name="Matsumoto T."/>
            <person name="Nyerere A."/>
            <person name="Devani S."/>
            <person name="Rajula A."/>
            <person name="Moloo Z."/>
            <person name="Revathi G."/>
            <person name="Yamaoka Y."/>
        </authorList>
    </citation>
    <scope>NUCLEOTIDE SEQUENCE</scope>
    <source>
        <strain evidence="8">HpKE21</strain>
    </source>
</reference>
<gene>
    <name evidence="7 8" type="primary">ybeY</name>
    <name evidence="8" type="ORF">HPKE_13250</name>
</gene>
<evidence type="ECO:0000256" key="2">
    <source>
        <dbReference type="ARBA" id="ARBA00022722"/>
    </source>
</evidence>
<comment type="function">
    <text evidence="7">Single strand-specific metallo-endoribonuclease involved in late-stage 70S ribosome quality control and in maturation of the 3' terminus of the 16S rRNA.</text>
</comment>
<feature type="binding site" evidence="7">
    <location>
        <position position="103"/>
    </location>
    <ligand>
        <name>Zn(2+)</name>
        <dbReference type="ChEBI" id="CHEBI:29105"/>
        <note>catalytic</note>
    </ligand>
</feature>
<feature type="binding site" evidence="7">
    <location>
        <position position="113"/>
    </location>
    <ligand>
        <name>Zn(2+)</name>
        <dbReference type="ChEBI" id="CHEBI:29105"/>
        <note>catalytic</note>
    </ligand>
</feature>
<dbReference type="InterPro" id="IPR002036">
    <property type="entry name" value="YbeY"/>
</dbReference>
<proteinExistence type="inferred from homology"/>
<sequence length="145" mass="16352">MSLMLEIDNQTPLELDFLLLEKIASFLAPTQIIELVLVSDETMREINRDLRDCDYATDVLSFPLEAIPHTPLGSVVINAPLAQENALKLGHSLENEIALLFIHGVLHLLGYDHEKDKGEQRQKEGELIKAFDLPLSLIERILVEN</sequence>
<protein>
    <recommendedName>
        <fullName evidence="7">Endoribonuclease YbeY</fullName>
        <ecNumber evidence="7">3.1.-.-</ecNumber>
    </recommendedName>
</protein>
<keyword evidence="7" id="KW-0698">rRNA processing</keyword>
<evidence type="ECO:0000256" key="7">
    <source>
        <dbReference type="HAMAP-Rule" id="MF_00009"/>
    </source>
</evidence>
<dbReference type="EMBL" id="AP023320">
    <property type="protein sequence ID" value="BCI59070.1"/>
    <property type="molecule type" value="Genomic_DNA"/>
</dbReference>
<dbReference type="GO" id="GO:0005737">
    <property type="term" value="C:cytoplasm"/>
    <property type="evidence" value="ECO:0007669"/>
    <property type="project" value="UniProtKB-SubCell"/>
</dbReference>
<keyword evidence="4 7" id="KW-0255">Endonuclease</keyword>
<keyword evidence="3 7" id="KW-0479">Metal-binding</keyword>
<dbReference type="GO" id="GO:0006364">
    <property type="term" value="P:rRNA processing"/>
    <property type="evidence" value="ECO:0007669"/>
    <property type="project" value="UniProtKB-UniRule"/>
</dbReference>
<dbReference type="PANTHER" id="PTHR46986">
    <property type="entry name" value="ENDORIBONUCLEASE YBEY, CHLOROPLASTIC"/>
    <property type="match status" value="1"/>
</dbReference>
<keyword evidence="2 7" id="KW-0540">Nuclease</keyword>
<dbReference type="PROSITE" id="PS01306">
    <property type="entry name" value="UPF0054"/>
    <property type="match status" value="1"/>
</dbReference>
<keyword evidence="6 7" id="KW-0862">Zinc</keyword>
<dbReference type="GO" id="GO:0008270">
    <property type="term" value="F:zinc ion binding"/>
    <property type="evidence" value="ECO:0007669"/>
    <property type="project" value="UniProtKB-UniRule"/>
</dbReference>
<keyword evidence="7" id="KW-0690">Ribosome biogenesis</keyword>
<organism evidence="8">
    <name type="scientific">Helicobacter pylori</name>
    <name type="common">Campylobacter pylori</name>
    <dbReference type="NCBI Taxonomy" id="210"/>
    <lineage>
        <taxon>Bacteria</taxon>
        <taxon>Pseudomonadati</taxon>
        <taxon>Campylobacterota</taxon>
        <taxon>Epsilonproteobacteria</taxon>
        <taxon>Campylobacterales</taxon>
        <taxon>Helicobacteraceae</taxon>
        <taxon>Helicobacter</taxon>
    </lineage>
</organism>
<dbReference type="InterPro" id="IPR023091">
    <property type="entry name" value="MetalPrtase_cat_dom_sf_prd"/>
</dbReference>
<evidence type="ECO:0000256" key="4">
    <source>
        <dbReference type="ARBA" id="ARBA00022759"/>
    </source>
</evidence>
<dbReference type="AlphaFoldDB" id="A0A7G1HUL2"/>
<dbReference type="Gene3D" id="3.40.390.30">
    <property type="entry name" value="Metalloproteases ('zincins'), catalytic domain"/>
    <property type="match status" value="1"/>
</dbReference>
<evidence type="ECO:0000256" key="3">
    <source>
        <dbReference type="ARBA" id="ARBA00022723"/>
    </source>
</evidence>
<name>A0A7G1HUL2_HELPX</name>
<dbReference type="GO" id="GO:0004521">
    <property type="term" value="F:RNA endonuclease activity"/>
    <property type="evidence" value="ECO:0007669"/>
    <property type="project" value="UniProtKB-UniRule"/>
</dbReference>
<keyword evidence="5 7" id="KW-0378">Hydrolase</keyword>
<dbReference type="PANTHER" id="PTHR46986:SF1">
    <property type="entry name" value="ENDORIBONUCLEASE YBEY, CHLOROPLASTIC"/>
    <property type="match status" value="1"/>
</dbReference>